<evidence type="ECO:0000313" key="1">
    <source>
        <dbReference type="EMBL" id="TVU16638.1"/>
    </source>
</evidence>
<dbReference type="Proteomes" id="UP000324897">
    <property type="component" value="Unassembled WGS sequence"/>
</dbReference>
<comment type="caution">
    <text evidence="1">The sequence shown here is derived from an EMBL/GenBank/DDBJ whole genome shotgun (WGS) entry which is preliminary data.</text>
</comment>
<proteinExistence type="predicted"/>
<keyword evidence="2" id="KW-1185">Reference proteome</keyword>
<organism evidence="1 2">
    <name type="scientific">Eragrostis curvula</name>
    <name type="common">weeping love grass</name>
    <dbReference type="NCBI Taxonomy" id="38414"/>
    <lineage>
        <taxon>Eukaryota</taxon>
        <taxon>Viridiplantae</taxon>
        <taxon>Streptophyta</taxon>
        <taxon>Embryophyta</taxon>
        <taxon>Tracheophyta</taxon>
        <taxon>Spermatophyta</taxon>
        <taxon>Magnoliopsida</taxon>
        <taxon>Liliopsida</taxon>
        <taxon>Poales</taxon>
        <taxon>Poaceae</taxon>
        <taxon>PACMAD clade</taxon>
        <taxon>Chloridoideae</taxon>
        <taxon>Eragrostideae</taxon>
        <taxon>Eragrostidinae</taxon>
        <taxon>Eragrostis</taxon>
    </lineage>
</organism>
<protein>
    <submittedName>
        <fullName evidence="1">Uncharacterized protein</fullName>
    </submittedName>
</protein>
<dbReference type="Gramene" id="TVU16638">
    <property type="protein sequence ID" value="TVU16638"/>
    <property type="gene ID" value="EJB05_40212"/>
</dbReference>
<name>A0A5J9U0F4_9POAL</name>
<reference evidence="1 2" key="1">
    <citation type="journal article" date="2019" name="Sci. Rep.">
        <title>A high-quality genome of Eragrostis curvula grass provides insights into Poaceae evolution and supports new strategies to enhance forage quality.</title>
        <authorList>
            <person name="Carballo J."/>
            <person name="Santos B.A.C.M."/>
            <person name="Zappacosta D."/>
            <person name="Garbus I."/>
            <person name="Selva J.P."/>
            <person name="Gallo C.A."/>
            <person name="Diaz A."/>
            <person name="Albertini E."/>
            <person name="Caccamo M."/>
            <person name="Echenique V."/>
        </authorList>
    </citation>
    <scope>NUCLEOTIDE SEQUENCE [LARGE SCALE GENOMIC DNA]</scope>
    <source>
        <strain evidence="2">cv. Victoria</strain>
        <tissue evidence="1">Leaf</tissue>
    </source>
</reference>
<feature type="non-terminal residue" evidence="1">
    <location>
        <position position="1"/>
    </location>
</feature>
<evidence type="ECO:0000313" key="2">
    <source>
        <dbReference type="Proteomes" id="UP000324897"/>
    </source>
</evidence>
<gene>
    <name evidence="1" type="ORF">EJB05_40212</name>
</gene>
<accession>A0A5J9U0F4</accession>
<dbReference type="EMBL" id="RWGY01000031">
    <property type="protein sequence ID" value="TVU16638.1"/>
    <property type="molecule type" value="Genomic_DNA"/>
</dbReference>
<sequence>PLAQRHLSFPACTEPKPASSALLSSPLHCTEKNPPTHSFLRFHHVLGVLAVLGVPSPHLAPSPPLLRCHSRAALQKALVLALKKRKRLLDYIACSLSSASEL</sequence>
<dbReference type="AlphaFoldDB" id="A0A5J9U0F4"/>